<dbReference type="Proteomes" id="UP000199021">
    <property type="component" value="Unassembled WGS sequence"/>
</dbReference>
<dbReference type="RefSeq" id="WP_090165080.1">
    <property type="nucleotide sequence ID" value="NZ_FOFB01000001.1"/>
</dbReference>
<dbReference type="InParanoid" id="A0A1H8ZL09"/>
<protein>
    <recommendedName>
        <fullName evidence="2">Single-stranded DNA-binding protein</fullName>
    </recommendedName>
</protein>
<dbReference type="AlphaFoldDB" id="A0A1H8ZL09"/>
<accession>A0A1H8ZL09</accession>
<dbReference type="STRING" id="478744.SAMN05444359_101362"/>
<gene>
    <name evidence="3" type="ORF">SAMN05444359_101362</name>
</gene>
<dbReference type="Gene3D" id="2.40.50.140">
    <property type="entry name" value="Nucleic acid-binding proteins"/>
    <property type="match status" value="1"/>
</dbReference>
<proteinExistence type="predicted"/>
<dbReference type="Pfam" id="PF00436">
    <property type="entry name" value="SSB"/>
    <property type="match status" value="1"/>
</dbReference>
<dbReference type="OrthoDB" id="9809878at2"/>
<reference evidence="4" key="1">
    <citation type="submission" date="2016-10" db="EMBL/GenBank/DDBJ databases">
        <authorList>
            <person name="Varghese N."/>
            <person name="Submissions S."/>
        </authorList>
    </citation>
    <scope>NUCLEOTIDE SEQUENCE [LARGE SCALE GENOMIC DNA]</scope>
    <source>
        <strain evidence="4">DSM 24740</strain>
    </source>
</reference>
<dbReference type="CDD" id="cd04496">
    <property type="entry name" value="SSB_OBF"/>
    <property type="match status" value="1"/>
</dbReference>
<dbReference type="InterPro" id="IPR012340">
    <property type="entry name" value="NA-bd_OB-fold"/>
</dbReference>
<name>A0A1H8ZL09_9BACT</name>
<dbReference type="PROSITE" id="PS50935">
    <property type="entry name" value="SSB"/>
    <property type="match status" value="1"/>
</dbReference>
<dbReference type="InterPro" id="IPR000424">
    <property type="entry name" value="Primosome_PriB/ssb"/>
</dbReference>
<dbReference type="SUPFAM" id="SSF50249">
    <property type="entry name" value="Nucleic acid-binding proteins"/>
    <property type="match status" value="1"/>
</dbReference>
<keyword evidence="1 2" id="KW-0238">DNA-binding</keyword>
<dbReference type="GO" id="GO:0006260">
    <property type="term" value="P:DNA replication"/>
    <property type="evidence" value="ECO:0007669"/>
    <property type="project" value="InterPro"/>
</dbReference>
<organism evidence="3 4">
    <name type="scientific">Neolewinella agarilytica</name>
    <dbReference type="NCBI Taxonomy" id="478744"/>
    <lineage>
        <taxon>Bacteria</taxon>
        <taxon>Pseudomonadati</taxon>
        <taxon>Bacteroidota</taxon>
        <taxon>Saprospiria</taxon>
        <taxon>Saprospirales</taxon>
        <taxon>Lewinellaceae</taxon>
        <taxon>Neolewinella</taxon>
    </lineage>
</organism>
<evidence type="ECO:0000313" key="4">
    <source>
        <dbReference type="Proteomes" id="UP000199021"/>
    </source>
</evidence>
<evidence type="ECO:0000313" key="3">
    <source>
        <dbReference type="EMBL" id="SEP65054.1"/>
    </source>
</evidence>
<sequence length="118" mass="13597">MNEVTLIGQLVVDPTYHCTVHGQDLTRFELRTSSEVNTRTSATTAHHCIAWGPAALDLHKHLHRGDRLLVRGELLYRLHKWQRGKTYRVPEIHIREYSYLGKGGTITFTHSNKHLCND</sequence>
<keyword evidence="4" id="KW-1185">Reference proteome</keyword>
<dbReference type="PIRSF" id="PIRSF002070">
    <property type="entry name" value="SSB"/>
    <property type="match status" value="1"/>
</dbReference>
<dbReference type="GO" id="GO:0003697">
    <property type="term" value="F:single-stranded DNA binding"/>
    <property type="evidence" value="ECO:0007669"/>
    <property type="project" value="InterPro"/>
</dbReference>
<dbReference type="EMBL" id="FOFB01000001">
    <property type="protein sequence ID" value="SEP65054.1"/>
    <property type="molecule type" value="Genomic_DNA"/>
</dbReference>
<dbReference type="InterPro" id="IPR011344">
    <property type="entry name" value="ssDNA-bd"/>
</dbReference>
<evidence type="ECO:0000256" key="1">
    <source>
        <dbReference type="ARBA" id="ARBA00023125"/>
    </source>
</evidence>
<evidence type="ECO:0000256" key="2">
    <source>
        <dbReference type="PIRNR" id="PIRNR002070"/>
    </source>
</evidence>